<keyword evidence="4 6" id="KW-1133">Transmembrane helix</keyword>
<accession>A0A7S1TXQ5</accession>
<evidence type="ECO:0000256" key="1">
    <source>
        <dbReference type="ARBA" id="ARBA00004141"/>
    </source>
</evidence>
<proteinExistence type="inferred from homology"/>
<feature type="transmembrane region" description="Helical" evidence="6">
    <location>
        <begin position="171"/>
        <end position="204"/>
    </location>
</feature>
<dbReference type="EMBL" id="HBGJ01013600">
    <property type="protein sequence ID" value="CAD9250263.1"/>
    <property type="molecule type" value="Transcribed_RNA"/>
</dbReference>
<comment type="subcellular location">
    <subcellularLocation>
        <location evidence="6">Cell membrane</location>
        <topology evidence="6">Multi-pass membrane protein</topology>
    </subcellularLocation>
    <subcellularLocation>
        <location evidence="1">Membrane</location>
        <topology evidence="1">Multi-pass membrane protein</topology>
    </subcellularLocation>
</comment>
<name>A0A7S1TXQ5_9STRA</name>
<feature type="transmembrane region" description="Helical" evidence="6">
    <location>
        <begin position="495"/>
        <end position="524"/>
    </location>
</feature>
<dbReference type="GO" id="GO:0022857">
    <property type="term" value="F:transmembrane transporter activity"/>
    <property type="evidence" value="ECO:0007669"/>
    <property type="project" value="UniProtKB-UniRule"/>
</dbReference>
<dbReference type="AlphaFoldDB" id="A0A7S1TXQ5"/>
<feature type="transmembrane region" description="Helical" evidence="6">
    <location>
        <begin position="130"/>
        <end position="150"/>
    </location>
</feature>
<evidence type="ECO:0000256" key="4">
    <source>
        <dbReference type="ARBA" id="ARBA00022989"/>
    </source>
</evidence>
<protein>
    <recommendedName>
        <fullName evidence="6">Choline transporter-like protein</fullName>
    </recommendedName>
</protein>
<comment type="function">
    <text evidence="6">Choline transporter.</text>
</comment>
<reference evidence="8" key="1">
    <citation type="submission" date="2021-01" db="EMBL/GenBank/DDBJ databases">
        <authorList>
            <person name="Corre E."/>
            <person name="Pelletier E."/>
            <person name="Niang G."/>
            <person name="Scheremetjew M."/>
            <person name="Finn R."/>
            <person name="Kale V."/>
            <person name="Holt S."/>
            <person name="Cochrane G."/>
            <person name="Meng A."/>
            <person name="Brown T."/>
            <person name="Cohen L."/>
        </authorList>
    </citation>
    <scope>NUCLEOTIDE SEQUENCE</scope>
    <source>
        <strain evidence="8">CCMP2877</strain>
    </source>
</reference>
<sequence length="567" mass="60626">MGDEAPYAKMGDNPAGAPPAYNAAAAGSYGTAPETVNASLVATAVPAGNANGGFGPATTSTKETGSRNPERTEWRDLPWAILFWLHAFVIFILACTLGADATQADNSVDQKTYDDGTLNDDGEEVSGSSAITGGIFLMVFVAGVLSAGYTKFMCAFAESIIHCMLIGNIVLVALMAFIFFSVGFVAGGVIFLIFAMLTACYYYVVRNRIPFAATNLKVATTAVNEMPATLYYAYGIMLVQILWCVLWCLALYGTISDPDADSVTINGDDFDLDDCYQVTSTTDEVNKPTGCYCGNESDSDPHKDGDCIETSINGGIWFLMLVSFYWGVTTISNVVHCTVAGAVATWWFNPAPGKSPVTGALKRSLTTSFGSIAFGSLLVAIIKATRQVVRAARDNKDIGPALACVLDCMLGILESLLEIFNRYAFCYVGIYGYDFRTAGRSVWTLFKERGLTVIVNDDLLDNVFLLGCILVGVISCGIAYGYGKGAGMDGPNTGAMAFIGFFIGFVLCLLTMTTVSSAVATVFVCFAEDPAPFAQYHPDLHTQLVTTWQQFYPGDYHRGTGAQAGRV</sequence>
<evidence type="ECO:0000256" key="6">
    <source>
        <dbReference type="RuleBase" id="RU368066"/>
    </source>
</evidence>
<dbReference type="InterPro" id="IPR007603">
    <property type="entry name" value="Choline_transptr-like"/>
</dbReference>
<feature type="transmembrane region" description="Helical" evidence="6">
    <location>
        <begin position="231"/>
        <end position="252"/>
    </location>
</feature>
<dbReference type="Pfam" id="PF04515">
    <property type="entry name" value="Choline_transpo"/>
    <property type="match status" value="1"/>
</dbReference>
<evidence type="ECO:0000256" key="2">
    <source>
        <dbReference type="ARBA" id="ARBA00007168"/>
    </source>
</evidence>
<keyword evidence="5 6" id="KW-0472">Membrane</keyword>
<feature type="transmembrane region" description="Helical" evidence="6">
    <location>
        <begin position="324"/>
        <end position="348"/>
    </location>
</feature>
<evidence type="ECO:0000313" key="8">
    <source>
        <dbReference type="EMBL" id="CAD9250263.1"/>
    </source>
</evidence>
<dbReference type="PANTHER" id="PTHR12385">
    <property type="entry name" value="CHOLINE TRANSPORTER-LIKE (SLC FAMILY 44)"/>
    <property type="match status" value="1"/>
</dbReference>
<keyword evidence="3 6" id="KW-0812">Transmembrane</keyword>
<feature type="transmembrane region" description="Helical" evidence="6">
    <location>
        <begin position="77"/>
        <end position="99"/>
    </location>
</feature>
<gene>
    <name evidence="8" type="ORF">PPAR1163_LOCUS8624</name>
</gene>
<evidence type="ECO:0000256" key="3">
    <source>
        <dbReference type="ARBA" id="ARBA00022692"/>
    </source>
</evidence>
<evidence type="ECO:0000256" key="7">
    <source>
        <dbReference type="SAM" id="MobiDB-lite"/>
    </source>
</evidence>
<comment type="similarity">
    <text evidence="2 6">Belongs to the CTL (choline transporter-like) family.</text>
</comment>
<evidence type="ECO:0000256" key="5">
    <source>
        <dbReference type="ARBA" id="ARBA00023136"/>
    </source>
</evidence>
<feature type="region of interest" description="Disordered" evidence="7">
    <location>
        <begin position="51"/>
        <end position="71"/>
    </location>
</feature>
<dbReference type="PANTHER" id="PTHR12385:SF4">
    <property type="entry name" value="PROTEIN PNS1"/>
    <property type="match status" value="1"/>
</dbReference>
<feature type="transmembrane region" description="Helical" evidence="6">
    <location>
        <begin position="463"/>
        <end position="483"/>
    </location>
</feature>
<dbReference type="GO" id="GO:0005886">
    <property type="term" value="C:plasma membrane"/>
    <property type="evidence" value="ECO:0007669"/>
    <property type="project" value="UniProtKB-SubCell"/>
</dbReference>
<organism evidence="8">
    <name type="scientific">Phaeomonas parva</name>
    <dbReference type="NCBI Taxonomy" id="124430"/>
    <lineage>
        <taxon>Eukaryota</taxon>
        <taxon>Sar</taxon>
        <taxon>Stramenopiles</taxon>
        <taxon>Ochrophyta</taxon>
        <taxon>Pinguiophyceae</taxon>
        <taxon>Pinguiochrysidales</taxon>
        <taxon>Pinguiochrysidaceae</taxon>
        <taxon>Phaeomonas</taxon>
    </lineage>
</organism>